<feature type="compositionally biased region" description="Basic and acidic residues" evidence="1">
    <location>
        <begin position="26"/>
        <end position="48"/>
    </location>
</feature>
<reference evidence="2 3" key="1">
    <citation type="submission" date="2021-06" db="EMBL/GenBank/DDBJ databases">
        <title>Caerostris darwini draft genome.</title>
        <authorList>
            <person name="Kono N."/>
            <person name="Arakawa K."/>
        </authorList>
    </citation>
    <scope>NUCLEOTIDE SEQUENCE [LARGE SCALE GENOMIC DNA]</scope>
</reference>
<dbReference type="AlphaFoldDB" id="A0AAV4QQ94"/>
<dbReference type="Proteomes" id="UP001054837">
    <property type="component" value="Unassembled WGS sequence"/>
</dbReference>
<evidence type="ECO:0000313" key="2">
    <source>
        <dbReference type="EMBL" id="GIY11610.1"/>
    </source>
</evidence>
<organism evidence="2 3">
    <name type="scientific">Caerostris darwini</name>
    <dbReference type="NCBI Taxonomy" id="1538125"/>
    <lineage>
        <taxon>Eukaryota</taxon>
        <taxon>Metazoa</taxon>
        <taxon>Ecdysozoa</taxon>
        <taxon>Arthropoda</taxon>
        <taxon>Chelicerata</taxon>
        <taxon>Arachnida</taxon>
        <taxon>Araneae</taxon>
        <taxon>Araneomorphae</taxon>
        <taxon>Entelegynae</taxon>
        <taxon>Araneoidea</taxon>
        <taxon>Araneidae</taxon>
        <taxon>Caerostris</taxon>
    </lineage>
</organism>
<gene>
    <name evidence="2" type="ORF">CDAR_164651</name>
</gene>
<protein>
    <submittedName>
        <fullName evidence="2">Uncharacterized protein</fullName>
    </submittedName>
</protein>
<sequence length="149" mass="17221">MTNCQALLEEDDAQTQQQLADQLNDTKNHLHTSERNGKDSKDGKMEFHMKRKKDNRKSEFTNSFALNRYQNVQLLVFHHLVLCNDLHRLPHRVFLRRMVCPSVPTGSHLSGLLRVDGISAEGDAVSSTLRQEHGRRTRTLWINFLKNST</sequence>
<evidence type="ECO:0000256" key="1">
    <source>
        <dbReference type="SAM" id="MobiDB-lite"/>
    </source>
</evidence>
<evidence type="ECO:0000313" key="3">
    <source>
        <dbReference type="Proteomes" id="UP001054837"/>
    </source>
</evidence>
<accession>A0AAV4QQ94</accession>
<keyword evidence="3" id="KW-1185">Reference proteome</keyword>
<comment type="caution">
    <text evidence="2">The sequence shown here is derived from an EMBL/GenBank/DDBJ whole genome shotgun (WGS) entry which is preliminary data.</text>
</comment>
<dbReference type="EMBL" id="BPLQ01004925">
    <property type="protein sequence ID" value="GIY11610.1"/>
    <property type="molecule type" value="Genomic_DNA"/>
</dbReference>
<proteinExistence type="predicted"/>
<name>A0AAV4QQ94_9ARAC</name>
<feature type="region of interest" description="Disordered" evidence="1">
    <location>
        <begin position="26"/>
        <end position="56"/>
    </location>
</feature>